<dbReference type="InterPro" id="IPR008775">
    <property type="entry name" value="Phytyl_CoA_dOase-like"/>
</dbReference>
<dbReference type="Pfam" id="PF05721">
    <property type="entry name" value="PhyH"/>
    <property type="match status" value="1"/>
</dbReference>
<reference evidence="2" key="1">
    <citation type="submission" date="2014-12" db="EMBL/GenBank/DDBJ databases">
        <title>Insight into the proteome of Arion vulgaris.</title>
        <authorList>
            <person name="Aradska J."/>
            <person name="Bulat T."/>
            <person name="Smidak R."/>
            <person name="Sarate P."/>
            <person name="Gangsoo J."/>
            <person name="Sialana F."/>
            <person name="Bilban M."/>
            <person name="Lubec G."/>
        </authorList>
    </citation>
    <scope>NUCLEOTIDE SEQUENCE</scope>
    <source>
        <tissue evidence="2">Skin</tissue>
    </source>
</reference>
<name>A0A0B7BFG3_9EUPU</name>
<gene>
    <name evidence="2" type="primary">ORF183818</name>
</gene>
<dbReference type="AlphaFoldDB" id="A0A0B7BFG3"/>
<accession>A0A0B7BFG3</accession>
<dbReference type="SUPFAM" id="SSF51197">
    <property type="entry name" value="Clavaminate synthase-like"/>
    <property type="match status" value="1"/>
</dbReference>
<dbReference type="PANTHER" id="PTHR20883:SF14">
    <property type="entry name" value="PHYTANOYL-COA DIOXYGENASE"/>
    <property type="match status" value="1"/>
</dbReference>
<dbReference type="PANTHER" id="PTHR20883">
    <property type="entry name" value="PHYTANOYL-COA DIOXYGENASE DOMAIN CONTAINING 1"/>
    <property type="match status" value="1"/>
</dbReference>
<evidence type="ECO:0000256" key="1">
    <source>
        <dbReference type="ARBA" id="ARBA00001962"/>
    </source>
</evidence>
<proteinExistence type="predicted"/>
<comment type="cofactor">
    <cofactor evidence="1">
        <name>Fe cation</name>
        <dbReference type="ChEBI" id="CHEBI:24875"/>
    </cofactor>
</comment>
<dbReference type="Gene3D" id="2.60.120.620">
    <property type="entry name" value="q2cbj1_9rhob like domain"/>
    <property type="match status" value="1"/>
</dbReference>
<organism evidence="2">
    <name type="scientific">Arion vulgaris</name>
    <dbReference type="NCBI Taxonomy" id="1028688"/>
    <lineage>
        <taxon>Eukaryota</taxon>
        <taxon>Metazoa</taxon>
        <taxon>Spiralia</taxon>
        <taxon>Lophotrochozoa</taxon>
        <taxon>Mollusca</taxon>
        <taxon>Gastropoda</taxon>
        <taxon>Heterobranchia</taxon>
        <taxon>Euthyneura</taxon>
        <taxon>Panpulmonata</taxon>
        <taxon>Eupulmonata</taxon>
        <taxon>Stylommatophora</taxon>
        <taxon>Helicina</taxon>
        <taxon>Arionoidea</taxon>
        <taxon>Arionidae</taxon>
        <taxon>Arion</taxon>
    </lineage>
</organism>
<evidence type="ECO:0008006" key="3">
    <source>
        <dbReference type="Google" id="ProtNLM"/>
    </source>
</evidence>
<protein>
    <recommendedName>
        <fullName evidence="3">Phytanoyl-CoA dioxygenase</fullName>
    </recommendedName>
</protein>
<sequence>MPDSVPISGLVNEAHPELFDTRALLPQPASLKTGQLTKDKIRHFFEKGYLVVPDFFKKEELDVCRNDVETLVDDLAQMLYDGGKITSLYKEHGLFQRLTYIEEEFPGANIILHKQGKLTKGFQSLWSNERLLNVVEQLIGPEIMGHPVWNLRTKTPKNEATTVPWHQDSAYLDRDSYEVLQATAWIPFLDANKKNGCMEVISGGHLAGKVVRHTCCWGNTWYVMMDEKDAEEKLNVDMEKDKVLCEVPYGGMLLINNMIPHRSLNNVTSDIRWSIDLRWQNPEKSVGFYGLKDGVLMRSQKNPVKEIDWDTFNNVDRHREADRECKTAIEDEKFDTIIVGPWMQKWDMTNTNRHTEKLSSRIGTSWHKA</sequence>
<dbReference type="EMBL" id="HACG01044757">
    <property type="protein sequence ID" value="CEK91622.1"/>
    <property type="molecule type" value="Transcribed_RNA"/>
</dbReference>
<evidence type="ECO:0000313" key="2">
    <source>
        <dbReference type="EMBL" id="CEK91622.1"/>
    </source>
</evidence>